<reference evidence="1" key="1">
    <citation type="submission" date="2014-09" db="EMBL/GenBank/DDBJ databases">
        <authorList>
            <person name="Magalhaes I.L.F."/>
            <person name="Oliveira U."/>
            <person name="Santos F.R."/>
            <person name="Vidigal T.H.D.A."/>
            <person name="Brescovit A.D."/>
            <person name="Santos A.J."/>
        </authorList>
    </citation>
    <scope>NUCLEOTIDE SEQUENCE</scope>
    <source>
        <tissue evidence="1">Shoot tissue taken approximately 20 cm above the soil surface</tissue>
    </source>
</reference>
<organism evidence="1">
    <name type="scientific">Arundo donax</name>
    <name type="common">Giant reed</name>
    <name type="synonym">Donax arundinaceus</name>
    <dbReference type="NCBI Taxonomy" id="35708"/>
    <lineage>
        <taxon>Eukaryota</taxon>
        <taxon>Viridiplantae</taxon>
        <taxon>Streptophyta</taxon>
        <taxon>Embryophyta</taxon>
        <taxon>Tracheophyta</taxon>
        <taxon>Spermatophyta</taxon>
        <taxon>Magnoliopsida</taxon>
        <taxon>Liliopsida</taxon>
        <taxon>Poales</taxon>
        <taxon>Poaceae</taxon>
        <taxon>PACMAD clade</taxon>
        <taxon>Arundinoideae</taxon>
        <taxon>Arundineae</taxon>
        <taxon>Arundo</taxon>
    </lineage>
</organism>
<name>A0A0A9GNF4_ARUDO</name>
<dbReference type="EMBL" id="GBRH01173825">
    <property type="protein sequence ID" value="JAE24071.1"/>
    <property type="molecule type" value="Transcribed_RNA"/>
</dbReference>
<protein>
    <submittedName>
        <fullName evidence="1">Uncharacterized protein</fullName>
    </submittedName>
</protein>
<sequence>MFQVLTIAQIHEAVSPKFGIRHFSGVLDC</sequence>
<dbReference type="AlphaFoldDB" id="A0A0A9GNF4"/>
<proteinExistence type="predicted"/>
<evidence type="ECO:0000313" key="1">
    <source>
        <dbReference type="EMBL" id="JAE24071.1"/>
    </source>
</evidence>
<reference evidence="1" key="2">
    <citation type="journal article" date="2015" name="Data Brief">
        <title>Shoot transcriptome of the giant reed, Arundo donax.</title>
        <authorList>
            <person name="Barrero R.A."/>
            <person name="Guerrero F.D."/>
            <person name="Moolhuijzen P."/>
            <person name="Goolsby J.A."/>
            <person name="Tidwell J."/>
            <person name="Bellgard S.E."/>
            <person name="Bellgard M.I."/>
        </authorList>
    </citation>
    <scope>NUCLEOTIDE SEQUENCE</scope>
    <source>
        <tissue evidence="1">Shoot tissue taken approximately 20 cm above the soil surface</tissue>
    </source>
</reference>
<accession>A0A0A9GNF4</accession>